<evidence type="ECO:0000256" key="2">
    <source>
        <dbReference type="SAM" id="SignalP"/>
    </source>
</evidence>
<organism evidence="4 5">
    <name type="scientific">Stomoxys calcitrans</name>
    <name type="common">Stable fly</name>
    <name type="synonym">Conops calcitrans</name>
    <dbReference type="NCBI Taxonomy" id="35570"/>
    <lineage>
        <taxon>Eukaryota</taxon>
        <taxon>Metazoa</taxon>
        <taxon>Ecdysozoa</taxon>
        <taxon>Arthropoda</taxon>
        <taxon>Hexapoda</taxon>
        <taxon>Insecta</taxon>
        <taxon>Pterygota</taxon>
        <taxon>Neoptera</taxon>
        <taxon>Endopterygota</taxon>
        <taxon>Diptera</taxon>
        <taxon>Brachycera</taxon>
        <taxon>Muscomorpha</taxon>
        <taxon>Muscoidea</taxon>
        <taxon>Muscidae</taxon>
        <taxon>Stomoxys</taxon>
    </lineage>
</organism>
<dbReference type="PROSITE" id="PS00514">
    <property type="entry name" value="FIBRINOGEN_C_1"/>
    <property type="match status" value="1"/>
</dbReference>
<dbReference type="EnsemblMetazoa" id="SCAU003793-RA">
    <property type="protein sequence ID" value="SCAU003793-PA"/>
    <property type="gene ID" value="SCAU003793"/>
</dbReference>
<dbReference type="SUPFAM" id="SSF56496">
    <property type="entry name" value="Fibrinogen C-terminal domain-like"/>
    <property type="match status" value="1"/>
</dbReference>
<dbReference type="InterPro" id="IPR020837">
    <property type="entry name" value="Fibrinogen_CS"/>
</dbReference>
<keyword evidence="1" id="KW-1015">Disulfide bond</keyword>
<dbReference type="PANTHER" id="PTHR19143">
    <property type="entry name" value="FIBRINOGEN/TENASCIN/ANGIOPOEITIN"/>
    <property type="match status" value="1"/>
</dbReference>
<feature type="chain" id="PRO_5009325815" description="Fibrinogen C-terminal domain-containing protein" evidence="2">
    <location>
        <begin position="18"/>
        <end position="281"/>
    </location>
</feature>
<evidence type="ECO:0000256" key="1">
    <source>
        <dbReference type="ARBA" id="ARBA00023157"/>
    </source>
</evidence>
<feature type="domain" description="Fibrinogen C-terminal" evidence="3">
    <location>
        <begin position="108"/>
        <end position="278"/>
    </location>
</feature>
<proteinExistence type="predicted"/>
<dbReference type="InterPro" id="IPR050373">
    <property type="entry name" value="Fibrinogen_C-term_domain"/>
</dbReference>
<dbReference type="CDD" id="cd00087">
    <property type="entry name" value="FReD"/>
    <property type="match status" value="1"/>
</dbReference>
<protein>
    <recommendedName>
        <fullName evidence="3">Fibrinogen C-terminal domain-containing protein</fullName>
    </recommendedName>
</protein>
<gene>
    <name evidence="4" type="primary">106086020</name>
</gene>
<evidence type="ECO:0000313" key="5">
    <source>
        <dbReference type="Proteomes" id="UP000095300"/>
    </source>
</evidence>
<feature type="signal peptide" evidence="2">
    <location>
        <begin position="1"/>
        <end position="17"/>
    </location>
</feature>
<dbReference type="InterPro" id="IPR036056">
    <property type="entry name" value="Fibrinogen-like_C"/>
</dbReference>
<dbReference type="AlphaFoldDB" id="A0A1I8P0U7"/>
<dbReference type="InterPro" id="IPR014716">
    <property type="entry name" value="Fibrinogen_a/b/g_C_1"/>
</dbReference>
<keyword evidence="5" id="KW-1185">Reference proteome</keyword>
<dbReference type="Pfam" id="PF00147">
    <property type="entry name" value="Fibrinogen_C"/>
    <property type="match status" value="1"/>
</dbReference>
<dbReference type="PROSITE" id="PS51406">
    <property type="entry name" value="FIBRINOGEN_C_2"/>
    <property type="match status" value="1"/>
</dbReference>
<sequence length="281" mass="33077">MNLCYIIFVLYSGYVLCSDDDTTKEYLNPNLHDDRVALWTYLFTKLNTLMEQTVNSTQILGNLAKESENMNAKLEDQHKQLIYLKESKEHQKQYLVEDSLEYRKSSNWITILKRFDGSVNFYRNWSAYRYGFGNSPHGEFFLGLEEIHNMTSSAPHELLVVLKDWDNEMRYAHYDLFEIGRAFEGFKLKILGNYQGDAGDALEPHKGMMFSTFDVDNDMDKQPRHNCAIGFRGGWWFKNCYTSHLNGVYDSKGYGILWDTWRPKYSLSYAEMKIRRKEKAN</sequence>
<dbReference type="GO" id="GO:0005615">
    <property type="term" value="C:extracellular space"/>
    <property type="evidence" value="ECO:0007669"/>
    <property type="project" value="TreeGrafter"/>
</dbReference>
<keyword evidence="2" id="KW-0732">Signal</keyword>
<accession>A0A1I8P0U7</accession>
<dbReference type="OrthoDB" id="6145874at2759"/>
<dbReference type="VEuPathDB" id="VectorBase:SCAU003793"/>
<dbReference type="Proteomes" id="UP000095300">
    <property type="component" value="Unassembled WGS sequence"/>
</dbReference>
<evidence type="ECO:0000313" key="4">
    <source>
        <dbReference type="EnsemblMetazoa" id="SCAU003793-PA"/>
    </source>
</evidence>
<dbReference type="SMART" id="SM00186">
    <property type="entry name" value="FBG"/>
    <property type="match status" value="1"/>
</dbReference>
<dbReference type="Gene3D" id="3.90.215.10">
    <property type="entry name" value="Gamma Fibrinogen, chain A, domain 1"/>
    <property type="match status" value="1"/>
</dbReference>
<dbReference type="STRING" id="35570.A0A1I8P0U7"/>
<dbReference type="PANTHER" id="PTHR19143:SF327">
    <property type="entry name" value="FI21813P1-RELATED"/>
    <property type="match status" value="1"/>
</dbReference>
<evidence type="ECO:0000259" key="3">
    <source>
        <dbReference type="PROSITE" id="PS51406"/>
    </source>
</evidence>
<name>A0A1I8P0U7_STOCA</name>
<dbReference type="InterPro" id="IPR002181">
    <property type="entry name" value="Fibrinogen_a/b/g_C_dom"/>
</dbReference>
<reference evidence="4" key="1">
    <citation type="submission" date="2020-05" db="UniProtKB">
        <authorList>
            <consortium name="EnsemblMetazoa"/>
        </authorList>
    </citation>
    <scope>IDENTIFICATION</scope>
    <source>
        <strain evidence="4">USDA</strain>
    </source>
</reference>